<dbReference type="Proteomes" id="UP001209878">
    <property type="component" value="Unassembled WGS sequence"/>
</dbReference>
<protein>
    <submittedName>
        <fullName evidence="1">Uncharacterized protein</fullName>
    </submittedName>
</protein>
<keyword evidence="2" id="KW-1185">Reference proteome</keyword>
<accession>A0AAD9KZN8</accession>
<dbReference type="AlphaFoldDB" id="A0AAD9KZN8"/>
<proteinExistence type="predicted"/>
<sequence>MSYATANKNQENEFGLSEKLLGTIGTHLNKTLDIRQYILHLRRESNMYKVRRALKQQPPQSEEIWAEYHTFLDAVTSSRDRNDRSDVIRLIGLTLRNMQKVFERGFCDGWSRMNVYFDMLPDLFIHSKTLNASEDSIEQKQWRADLLNVQLIVSKISLYHLDRVHDAYHRAVPLVNTSVTPNGSYDGLYLTKELFKHTQDINDTYTRLRYTEHVDKLFHLNVTDGHMTEIKNTSVDHNSAFWRTVADYERDLKQYESLVIKQPLERIVKVIEMTETDRKDIVALAVANTDWKRNYRQSVDDLDRRLTAYHHTNMTAMLKSYFDDLKNERRTSKLHIAVTIQANNIMHLLEHFKESVLRTQDHMRAYITTVDNLGRMHCNFYMNTRSPLLQAFFSKLHHHLNITTGSEKSVMEDYVMLSNRTSHRARIVRGDETLYHECTNRSFVPSHSFKRVSIRKIYDLKKNMDTFLRTTRLNGKLFR</sequence>
<gene>
    <name evidence="1" type="ORF">NP493_434g02061</name>
</gene>
<dbReference type="EMBL" id="JAODUO010000434">
    <property type="protein sequence ID" value="KAK2180648.1"/>
    <property type="molecule type" value="Genomic_DNA"/>
</dbReference>
<evidence type="ECO:0000313" key="2">
    <source>
        <dbReference type="Proteomes" id="UP001209878"/>
    </source>
</evidence>
<reference evidence="1" key="1">
    <citation type="journal article" date="2023" name="Mol. Biol. Evol.">
        <title>Third-Generation Sequencing Reveals the Adaptive Role of the Epigenome in Three Deep-Sea Polychaetes.</title>
        <authorList>
            <person name="Perez M."/>
            <person name="Aroh O."/>
            <person name="Sun Y."/>
            <person name="Lan Y."/>
            <person name="Juniper S.K."/>
            <person name="Young C.R."/>
            <person name="Angers B."/>
            <person name="Qian P.Y."/>
        </authorList>
    </citation>
    <scope>NUCLEOTIDE SEQUENCE</scope>
    <source>
        <strain evidence="1">R07B-5</strain>
    </source>
</reference>
<name>A0AAD9KZN8_RIDPI</name>
<evidence type="ECO:0000313" key="1">
    <source>
        <dbReference type="EMBL" id="KAK2180648.1"/>
    </source>
</evidence>
<organism evidence="1 2">
    <name type="scientific">Ridgeia piscesae</name>
    <name type="common">Tubeworm</name>
    <dbReference type="NCBI Taxonomy" id="27915"/>
    <lineage>
        <taxon>Eukaryota</taxon>
        <taxon>Metazoa</taxon>
        <taxon>Spiralia</taxon>
        <taxon>Lophotrochozoa</taxon>
        <taxon>Annelida</taxon>
        <taxon>Polychaeta</taxon>
        <taxon>Sedentaria</taxon>
        <taxon>Canalipalpata</taxon>
        <taxon>Sabellida</taxon>
        <taxon>Siboglinidae</taxon>
        <taxon>Ridgeia</taxon>
    </lineage>
</organism>
<comment type="caution">
    <text evidence="1">The sequence shown here is derived from an EMBL/GenBank/DDBJ whole genome shotgun (WGS) entry which is preliminary data.</text>
</comment>